<organism evidence="3 4">
    <name type="scientific">Brachionus calyciflorus</name>
    <dbReference type="NCBI Taxonomy" id="104777"/>
    <lineage>
        <taxon>Eukaryota</taxon>
        <taxon>Metazoa</taxon>
        <taxon>Spiralia</taxon>
        <taxon>Gnathifera</taxon>
        <taxon>Rotifera</taxon>
        <taxon>Eurotatoria</taxon>
        <taxon>Monogononta</taxon>
        <taxon>Pseudotrocha</taxon>
        <taxon>Ploima</taxon>
        <taxon>Brachionidae</taxon>
        <taxon>Brachionus</taxon>
    </lineage>
</organism>
<gene>
    <name evidence="3" type="ORF">OXX778_LOCUS21730</name>
</gene>
<reference evidence="3" key="1">
    <citation type="submission" date="2021-02" db="EMBL/GenBank/DDBJ databases">
        <authorList>
            <person name="Nowell W R."/>
        </authorList>
    </citation>
    <scope>NUCLEOTIDE SEQUENCE</scope>
    <source>
        <strain evidence="3">Ploen Becks lab</strain>
    </source>
</reference>
<keyword evidence="4" id="KW-1185">Reference proteome</keyword>
<dbReference type="PANTHER" id="PTHR33331:SF13">
    <property type="entry name" value="COILED-COIL DOMAIN CONTAINING 162"/>
    <property type="match status" value="1"/>
</dbReference>
<protein>
    <submittedName>
        <fullName evidence="3">Uncharacterized protein</fullName>
    </submittedName>
</protein>
<dbReference type="Proteomes" id="UP000663879">
    <property type="component" value="Unassembled WGS sequence"/>
</dbReference>
<comment type="caution">
    <text evidence="3">The sequence shown here is derived from an EMBL/GenBank/DDBJ whole genome shotgun (WGS) entry which is preliminary data.</text>
</comment>
<keyword evidence="1" id="KW-0175">Coiled coil</keyword>
<feature type="coiled-coil region" evidence="1">
    <location>
        <begin position="8"/>
        <end position="61"/>
    </location>
</feature>
<feature type="non-terminal residue" evidence="3">
    <location>
        <position position="1"/>
    </location>
</feature>
<accession>A0A814Q1Z0</accession>
<evidence type="ECO:0000313" key="4">
    <source>
        <dbReference type="Proteomes" id="UP000663879"/>
    </source>
</evidence>
<name>A0A814Q1Z0_9BILA</name>
<dbReference type="OrthoDB" id="76966at2759"/>
<feature type="region of interest" description="Disordered" evidence="2">
    <location>
        <begin position="144"/>
        <end position="165"/>
    </location>
</feature>
<dbReference type="EMBL" id="CAJNOC010008304">
    <property type="protein sequence ID" value="CAF1113559.1"/>
    <property type="molecule type" value="Genomic_DNA"/>
</dbReference>
<dbReference type="AlphaFoldDB" id="A0A814Q1Z0"/>
<evidence type="ECO:0000313" key="3">
    <source>
        <dbReference type="EMBL" id="CAF1113559.1"/>
    </source>
</evidence>
<feature type="compositionally biased region" description="Basic and acidic residues" evidence="2">
    <location>
        <begin position="144"/>
        <end position="159"/>
    </location>
</feature>
<dbReference type="PANTHER" id="PTHR33331">
    <property type="entry name" value="COILED-COIL DOMAIN-CONTAINING PROTEIN 162"/>
    <property type="match status" value="1"/>
</dbReference>
<proteinExistence type="predicted"/>
<evidence type="ECO:0000256" key="1">
    <source>
        <dbReference type="SAM" id="Coils"/>
    </source>
</evidence>
<dbReference type="InterPro" id="IPR040401">
    <property type="entry name" value="CCDC162"/>
</dbReference>
<sequence>ENIHSDVNDLLAEAKKLAYEEIQKLKDKQAKNCEVFFAAMNQKQAELIHDLEKERHELNIMLITRGTLNKLKMNANLNTFNKKLSEVTEISNVIKRREIDNSLLAVQKQTLISQQKQALKRQLNKLDIDFNSLKLKLEKELKEKQNREHEMQQKMKNERNLNSAKRSNVEKLFEELEAKDIELRNLHMVTEKSTKMQTINGSRIQKELTQLKRSLIQERNLKLDAFQKVDELQSHVYDLEDNLLNVANTRPQTTNSNYRASRLNYSASMSYLQNVHAKNSSPFPKLNGMSVNTTQNGFVTTLINRPKTVIFKFLFF</sequence>
<evidence type="ECO:0000256" key="2">
    <source>
        <dbReference type="SAM" id="MobiDB-lite"/>
    </source>
</evidence>